<dbReference type="PROSITE" id="PS01124">
    <property type="entry name" value="HTH_ARAC_FAMILY_2"/>
    <property type="match status" value="1"/>
</dbReference>
<dbReference type="RefSeq" id="WP_251936163.1">
    <property type="nucleotide sequence ID" value="NZ_CP098747.1"/>
</dbReference>
<evidence type="ECO:0000313" key="5">
    <source>
        <dbReference type="EMBL" id="USG62441.1"/>
    </source>
</evidence>
<keyword evidence="3" id="KW-0804">Transcription</keyword>
<reference evidence="5" key="1">
    <citation type="submission" date="2022-06" db="EMBL/GenBank/DDBJ databases">
        <title>Sneathiella actinostolidae sp. nov., isolated from a sea anemonein the Western Pacific Ocean.</title>
        <authorList>
            <person name="Wei M.J."/>
        </authorList>
    </citation>
    <scope>NUCLEOTIDE SEQUENCE</scope>
    <source>
        <strain evidence="5">PHK-P5</strain>
    </source>
</reference>
<dbReference type="SUPFAM" id="SSF46689">
    <property type="entry name" value="Homeodomain-like"/>
    <property type="match status" value="2"/>
</dbReference>
<dbReference type="PANTHER" id="PTHR46796">
    <property type="entry name" value="HTH-TYPE TRANSCRIPTIONAL ACTIVATOR RHAS-RELATED"/>
    <property type="match status" value="1"/>
</dbReference>
<dbReference type="InterPro" id="IPR018060">
    <property type="entry name" value="HTH_AraC"/>
</dbReference>
<evidence type="ECO:0000256" key="3">
    <source>
        <dbReference type="ARBA" id="ARBA00023163"/>
    </source>
</evidence>
<gene>
    <name evidence="5" type="ORF">NBZ79_05550</name>
</gene>
<dbReference type="InterPro" id="IPR050204">
    <property type="entry name" value="AraC_XylS_family_regulators"/>
</dbReference>
<keyword evidence="2" id="KW-0238">DNA-binding</keyword>
<dbReference type="InterPro" id="IPR018062">
    <property type="entry name" value="HTH_AraC-typ_CS"/>
</dbReference>
<sequence>MKKPKKLEAEKFLESLPFDPDLSSVGLFWDGIFLEQYFALESNEVLMPPMKDHRLTLNLPFEKKGTTGVKANWAWGDEKHSGLCHQGEVTVAGRDKPAYWQWTGRSNSIHVSLSHKFLTTAADCAGVSSVGLEVIDQMSTRSDELYRLMVMLSLEAKNKGFFGRMFADVITQAMAGTILRNHTNRQAIINARSKTLSPAILSRVLEYFHANYCHNIGLTNLAAIAEVSQFHFARMFKCSTGYAPYQFLTQLRIRRAQDYLLTISNATLSETALVVGFSDQSHFNRHFKAIVGVTPLKWLREVMQ</sequence>
<dbReference type="EMBL" id="CP098747">
    <property type="protein sequence ID" value="USG62441.1"/>
    <property type="molecule type" value="Genomic_DNA"/>
</dbReference>
<dbReference type="PROSITE" id="PS00041">
    <property type="entry name" value="HTH_ARAC_FAMILY_1"/>
    <property type="match status" value="1"/>
</dbReference>
<dbReference type="Gene3D" id="1.10.10.60">
    <property type="entry name" value="Homeodomain-like"/>
    <property type="match status" value="2"/>
</dbReference>
<dbReference type="Pfam" id="PF12833">
    <property type="entry name" value="HTH_18"/>
    <property type="match status" value="1"/>
</dbReference>
<evidence type="ECO:0000259" key="4">
    <source>
        <dbReference type="PROSITE" id="PS01124"/>
    </source>
</evidence>
<dbReference type="Proteomes" id="UP001056291">
    <property type="component" value="Chromosome"/>
</dbReference>
<evidence type="ECO:0000256" key="1">
    <source>
        <dbReference type="ARBA" id="ARBA00023015"/>
    </source>
</evidence>
<dbReference type="SMART" id="SM00342">
    <property type="entry name" value="HTH_ARAC"/>
    <property type="match status" value="1"/>
</dbReference>
<keyword evidence="6" id="KW-1185">Reference proteome</keyword>
<accession>A0ABY4WCS8</accession>
<evidence type="ECO:0000313" key="6">
    <source>
        <dbReference type="Proteomes" id="UP001056291"/>
    </source>
</evidence>
<protein>
    <submittedName>
        <fullName evidence="5">AraC family transcriptional regulator</fullName>
    </submittedName>
</protein>
<dbReference type="PANTHER" id="PTHR46796:SF6">
    <property type="entry name" value="ARAC SUBFAMILY"/>
    <property type="match status" value="1"/>
</dbReference>
<feature type="domain" description="HTH araC/xylS-type" evidence="4">
    <location>
        <begin position="202"/>
        <end position="301"/>
    </location>
</feature>
<proteinExistence type="predicted"/>
<evidence type="ECO:0000256" key="2">
    <source>
        <dbReference type="ARBA" id="ARBA00023125"/>
    </source>
</evidence>
<organism evidence="5 6">
    <name type="scientific">Sneathiella marina</name>
    <dbReference type="NCBI Taxonomy" id="2950108"/>
    <lineage>
        <taxon>Bacteria</taxon>
        <taxon>Pseudomonadati</taxon>
        <taxon>Pseudomonadota</taxon>
        <taxon>Alphaproteobacteria</taxon>
        <taxon>Sneathiellales</taxon>
        <taxon>Sneathiellaceae</taxon>
        <taxon>Sneathiella</taxon>
    </lineage>
</organism>
<name>A0ABY4WCS8_9PROT</name>
<dbReference type="InterPro" id="IPR009057">
    <property type="entry name" value="Homeodomain-like_sf"/>
</dbReference>
<keyword evidence="1" id="KW-0805">Transcription regulation</keyword>